<dbReference type="EMBL" id="CP003179">
    <property type="protein sequence ID" value="AEW04092.1"/>
    <property type="molecule type" value="Genomic_DNA"/>
</dbReference>
<dbReference type="InterPro" id="IPR036638">
    <property type="entry name" value="HLH_DNA-bd_sf"/>
</dbReference>
<dbReference type="KEGG" id="sap:Sulac_0555"/>
<sequence>MHADDETEQRILILRRILTELVCLGYTLSNPLVVAVSQALDEWIIASQKRCQ</sequence>
<accession>G8TZC3</accession>
<organism evidence="1 2">
    <name type="scientific">Sulfobacillus acidophilus (strain ATCC 700253 / DSM 10332 / NAL)</name>
    <dbReference type="NCBI Taxonomy" id="679936"/>
    <lineage>
        <taxon>Bacteria</taxon>
        <taxon>Bacillati</taxon>
        <taxon>Bacillota</taxon>
        <taxon>Clostridia</taxon>
        <taxon>Eubacteriales</taxon>
        <taxon>Clostridiales Family XVII. Incertae Sedis</taxon>
        <taxon>Sulfobacillus</taxon>
    </lineage>
</organism>
<dbReference type="Gene3D" id="4.10.280.10">
    <property type="entry name" value="Helix-loop-helix DNA-binding domain"/>
    <property type="match status" value="1"/>
</dbReference>
<dbReference type="GO" id="GO:0046983">
    <property type="term" value="F:protein dimerization activity"/>
    <property type="evidence" value="ECO:0007669"/>
    <property type="project" value="InterPro"/>
</dbReference>
<protein>
    <recommendedName>
        <fullName evidence="3">Aspartyl-phosphate phosphatase Spo0E family protein</fullName>
    </recommendedName>
</protein>
<dbReference type="PATRIC" id="fig|679936.5.peg.584"/>
<dbReference type="SUPFAM" id="SSF140500">
    <property type="entry name" value="BAS1536-like"/>
    <property type="match status" value="1"/>
</dbReference>
<evidence type="ECO:0000313" key="2">
    <source>
        <dbReference type="Proteomes" id="UP000005439"/>
    </source>
</evidence>
<reference evidence="1 2" key="2">
    <citation type="journal article" date="2012" name="Stand. Genomic Sci.">
        <title>Complete genome sequence of the moderately thermophilic mineral-sulfide-oxidizing firmicute Sulfobacillus acidophilus type strain (NAL(T)).</title>
        <authorList>
            <person name="Anderson I."/>
            <person name="Chertkov O."/>
            <person name="Chen A."/>
            <person name="Saunders E."/>
            <person name="Lapidus A."/>
            <person name="Nolan M."/>
            <person name="Lucas S."/>
            <person name="Hammon N."/>
            <person name="Deshpande S."/>
            <person name="Cheng J.F."/>
            <person name="Han C."/>
            <person name="Tapia R."/>
            <person name="Goodwin L.A."/>
            <person name="Pitluck S."/>
            <person name="Liolios K."/>
            <person name="Pagani I."/>
            <person name="Ivanova N."/>
            <person name="Mikhailova N."/>
            <person name="Pati A."/>
            <person name="Palaniappan K."/>
            <person name="Land M."/>
            <person name="Pan C."/>
            <person name="Rohde M."/>
            <person name="Pukall R."/>
            <person name="Goker M."/>
            <person name="Detter J.C."/>
            <person name="Woyke T."/>
            <person name="Bristow J."/>
            <person name="Eisen J.A."/>
            <person name="Markowitz V."/>
            <person name="Hugenholtz P."/>
            <person name="Kyrpides N.C."/>
            <person name="Klenk H.P."/>
            <person name="Mavromatis K."/>
        </authorList>
    </citation>
    <scope>NUCLEOTIDE SEQUENCE [LARGE SCALE GENOMIC DNA]</scope>
    <source>
        <strain evidence="2">ATCC 700253 / DSM 10332 / NAL</strain>
    </source>
</reference>
<dbReference type="InterPro" id="IPR037208">
    <property type="entry name" value="Spo0E-like_sf"/>
</dbReference>
<name>G8TZC3_SULAD</name>
<keyword evidence="2" id="KW-1185">Reference proteome</keyword>
<evidence type="ECO:0000313" key="1">
    <source>
        <dbReference type="EMBL" id="AEW04092.1"/>
    </source>
</evidence>
<dbReference type="GO" id="GO:0043937">
    <property type="term" value="P:regulation of sporulation"/>
    <property type="evidence" value="ECO:0007669"/>
    <property type="project" value="InterPro"/>
</dbReference>
<reference evidence="2" key="1">
    <citation type="submission" date="2011-12" db="EMBL/GenBank/DDBJ databases">
        <title>The complete genome of chromosome of Sulfobacillus acidophilus DSM 10332.</title>
        <authorList>
            <person name="Lucas S."/>
            <person name="Han J."/>
            <person name="Lapidus A."/>
            <person name="Bruce D."/>
            <person name="Goodwin L."/>
            <person name="Pitluck S."/>
            <person name="Peters L."/>
            <person name="Kyrpides N."/>
            <person name="Mavromatis K."/>
            <person name="Ivanova N."/>
            <person name="Mikhailova N."/>
            <person name="Chertkov O."/>
            <person name="Saunders E."/>
            <person name="Detter J.C."/>
            <person name="Tapia R."/>
            <person name="Han C."/>
            <person name="Land M."/>
            <person name="Hauser L."/>
            <person name="Markowitz V."/>
            <person name="Cheng J.-F."/>
            <person name="Hugenholtz P."/>
            <person name="Woyke T."/>
            <person name="Wu D."/>
            <person name="Pukall R."/>
            <person name="Gehrich-Schroeter G."/>
            <person name="Schneider S."/>
            <person name="Klenk H.-P."/>
            <person name="Eisen J.A."/>
        </authorList>
    </citation>
    <scope>NUCLEOTIDE SEQUENCE [LARGE SCALE GENOMIC DNA]</scope>
    <source>
        <strain evidence="2">ATCC 700253 / DSM 10332 / NAL</strain>
    </source>
</reference>
<dbReference type="AlphaFoldDB" id="G8TZC3"/>
<gene>
    <name evidence="1" type="ordered locus">Sulac_0555</name>
</gene>
<evidence type="ECO:0008006" key="3">
    <source>
        <dbReference type="Google" id="ProtNLM"/>
    </source>
</evidence>
<dbReference type="HOGENOM" id="CLU_3085486_0_0_9"/>
<dbReference type="Proteomes" id="UP000005439">
    <property type="component" value="Chromosome"/>
</dbReference>
<proteinExistence type="predicted"/>